<accession>A0A1U9KCH0</accession>
<dbReference type="SUPFAM" id="SSF54506">
    <property type="entry name" value="Diaminopimelate epimerase-like"/>
    <property type="match status" value="1"/>
</dbReference>
<keyword evidence="3" id="KW-1185">Reference proteome</keyword>
<dbReference type="GO" id="GO:0005737">
    <property type="term" value="C:cytoplasm"/>
    <property type="evidence" value="ECO:0007669"/>
    <property type="project" value="TreeGrafter"/>
</dbReference>
<dbReference type="KEGG" id="aace:A0U92_00165"/>
<evidence type="ECO:0000256" key="1">
    <source>
        <dbReference type="ARBA" id="ARBA00008270"/>
    </source>
</evidence>
<gene>
    <name evidence="2" type="ORF">A0U92_00165</name>
</gene>
<dbReference type="PANTHER" id="PTHR13774:SF32">
    <property type="entry name" value="ANTISENSE-ENHANCING SEQUENCE 1"/>
    <property type="match status" value="1"/>
</dbReference>
<dbReference type="PANTHER" id="PTHR13774">
    <property type="entry name" value="PHENAZINE BIOSYNTHESIS PROTEIN"/>
    <property type="match status" value="1"/>
</dbReference>
<dbReference type="EMBL" id="CP014692">
    <property type="protein sequence ID" value="AQS83429.1"/>
    <property type="molecule type" value="Genomic_DNA"/>
</dbReference>
<dbReference type="OrthoDB" id="9788221at2"/>
<dbReference type="Proteomes" id="UP000188937">
    <property type="component" value="Chromosome"/>
</dbReference>
<comment type="similarity">
    <text evidence="1">Belongs to the PhzF family.</text>
</comment>
<protein>
    <recommendedName>
        <fullName evidence="4">Phenazine biosynthesis protein PhzF</fullName>
    </recommendedName>
</protein>
<dbReference type="InterPro" id="IPR003719">
    <property type="entry name" value="Phenazine_PhzF-like"/>
</dbReference>
<name>A0A1U9KCH0_ACEAC</name>
<dbReference type="AlphaFoldDB" id="A0A1U9KCH0"/>
<dbReference type="GO" id="GO:0016853">
    <property type="term" value="F:isomerase activity"/>
    <property type="evidence" value="ECO:0007669"/>
    <property type="project" value="TreeGrafter"/>
</dbReference>
<proteinExistence type="inferred from homology"/>
<dbReference type="Pfam" id="PF02567">
    <property type="entry name" value="PhzC-PhzF"/>
    <property type="match status" value="1"/>
</dbReference>
<organism evidence="2 3">
    <name type="scientific">Acetobacter aceti</name>
    <dbReference type="NCBI Taxonomy" id="435"/>
    <lineage>
        <taxon>Bacteria</taxon>
        <taxon>Pseudomonadati</taxon>
        <taxon>Pseudomonadota</taxon>
        <taxon>Alphaproteobacteria</taxon>
        <taxon>Acetobacterales</taxon>
        <taxon>Acetobacteraceae</taxon>
        <taxon>Acetobacter</taxon>
        <taxon>Acetobacter subgen. Acetobacter</taxon>
    </lineage>
</organism>
<dbReference type="NCBIfam" id="TIGR00654">
    <property type="entry name" value="PhzF_family"/>
    <property type="match status" value="1"/>
</dbReference>
<evidence type="ECO:0000313" key="3">
    <source>
        <dbReference type="Proteomes" id="UP000188937"/>
    </source>
</evidence>
<evidence type="ECO:0008006" key="4">
    <source>
        <dbReference type="Google" id="ProtNLM"/>
    </source>
</evidence>
<evidence type="ECO:0000313" key="2">
    <source>
        <dbReference type="EMBL" id="AQS83429.1"/>
    </source>
</evidence>
<dbReference type="Gene3D" id="3.10.310.10">
    <property type="entry name" value="Diaminopimelate Epimerase, Chain A, domain 1"/>
    <property type="match status" value="1"/>
</dbReference>
<reference evidence="2 3" key="1">
    <citation type="submission" date="2016-03" db="EMBL/GenBank/DDBJ databases">
        <title>Acetic acid bacteria sequencing.</title>
        <authorList>
            <person name="Brandt J."/>
            <person name="Jakob F."/>
            <person name="Vogel R.F."/>
        </authorList>
    </citation>
    <scope>NUCLEOTIDE SEQUENCE [LARGE SCALE GENOMIC DNA]</scope>
    <source>
        <strain evidence="2 3">TMW2.1153</strain>
    </source>
</reference>
<sequence length="123" mass="13311">MPFKGNPVAVVLDAENPETADMQAIIARWTNLSETTFLLPPTRPTAAYRLRIFTPGSELAFAVHPTLGSAFAALQAGCIQSHNGRIVQEYGAGLITIKTTEDKFFLELPQCLTGNELSDFSGL</sequence>